<name>A0A3Q2GMA1_CYPVA</name>
<evidence type="ECO:0000256" key="1">
    <source>
        <dbReference type="SAM" id="Phobius"/>
    </source>
</evidence>
<protein>
    <recommendedName>
        <fullName evidence="4">Reverse transcriptase domain-containing protein</fullName>
    </recommendedName>
</protein>
<dbReference type="PANTHER" id="PTHR33332">
    <property type="entry name" value="REVERSE TRANSCRIPTASE DOMAIN-CONTAINING PROTEIN"/>
    <property type="match status" value="1"/>
</dbReference>
<keyword evidence="1" id="KW-1133">Transmembrane helix</keyword>
<keyword evidence="1" id="KW-0812">Transmembrane</keyword>
<organism evidence="2 3">
    <name type="scientific">Cyprinodon variegatus</name>
    <name type="common">Sheepshead minnow</name>
    <dbReference type="NCBI Taxonomy" id="28743"/>
    <lineage>
        <taxon>Eukaryota</taxon>
        <taxon>Metazoa</taxon>
        <taxon>Chordata</taxon>
        <taxon>Craniata</taxon>
        <taxon>Vertebrata</taxon>
        <taxon>Euteleostomi</taxon>
        <taxon>Actinopterygii</taxon>
        <taxon>Neopterygii</taxon>
        <taxon>Teleostei</taxon>
        <taxon>Neoteleostei</taxon>
        <taxon>Acanthomorphata</taxon>
        <taxon>Ovalentaria</taxon>
        <taxon>Atherinomorphae</taxon>
        <taxon>Cyprinodontiformes</taxon>
        <taxon>Cyprinodontidae</taxon>
        <taxon>Cyprinodon</taxon>
    </lineage>
</organism>
<keyword evidence="1" id="KW-0472">Membrane</keyword>
<feature type="transmembrane region" description="Helical" evidence="1">
    <location>
        <begin position="65"/>
        <end position="86"/>
    </location>
</feature>
<reference evidence="2" key="1">
    <citation type="submission" date="2025-08" db="UniProtKB">
        <authorList>
            <consortium name="Ensembl"/>
        </authorList>
    </citation>
    <scope>IDENTIFICATION</scope>
</reference>
<dbReference type="AlphaFoldDB" id="A0A3Q2GMA1"/>
<evidence type="ECO:0008006" key="4">
    <source>
        <dbReference type="Google" id="ProtNLM"/>
    </source>
</evidence>
<proteinExistence type="predicted"/>
<sequence length="169" mass="19141">KGVDGGSTADISLQDVTSAFNTVNHLSLLDRLRSWAGISGPNLKWLSSYLSDRSTFLATSLYSSYSYFVPFGVPLSSVLGTLLFLISCHCYADIIQLHISFPLKYISKLYILSRRLLTEKDYCNNNRCSSAHLGFWPFFSDLWHQQGISAHRTAAHWMFFLFLTILCKP</sequence>
<reference evidence="2" key="2">
    <citation type="submission" date="2025-09" db="UniProtKB">
        <authorList>
            <consortium name="Ensembl"/>
        </authorList>
    </citation>
    <scope>IDENTIFICATION</scope>
</reference>
<dbReference type="Proteomes" id="UP000265020">
    <property type="component" value="Unassembled WGS sequence"/>
</dbReference>
<keyword evidence="3" id="KW-1185">Reference proteome</keyword>
<evidence type="ECO:0000313" key="3">
    <source>
        <dbReference type="Proteomes" id="UP000265020"/>
    </source>
</evidence>
<dbReference type="Ensembl" id="ENSCVAT00000022163.1">
    <property type="protein sequence ID" value="ENSCVAP00000029355.1"/>
    <property type="gene ID" value="ENSCVAG00000016998.1"/>
</dbReference>
<evidence type="ECO:0000313" key="2">
    <source>
        <dbReference type="Ensembl" id="ENSCVAP00000029355.1"/>
    </source>
</evidence>
<accession>A0A3Q2GMA1</accession>